<dbReference type="PROSITE" id="PS51318">
    <property type="entry name" value="TAT"/>
    <property type="match status" value="1"/>
</dbReference>
<evidence type="ECO:0000313" key="3">
    <source>
        <dbReference type="Proteomes" id="UP001596119"/>
    </source>
</evidence>
<proteinExistence type="predicted"/>
<dbReference type="InterPro" id="IPR006311">
    <property type="entry name" value="TAT_signal"/>
</dbReference>
<sequence length="106" mass="10614">MTRRHLLAAAAGLAAVGVVGLAAVAAATEPADPTGLVGVPTISYTGPSDRAVPVRPFSPGTYVHLLCSTEGQALGNNQTWFRVSGADGGGYVHRTAVSVGPGVRSC</sequence>
<protein>
    <recommendedName>
        <fullName evidence="4">SH3 domain-containing protein</fullName>
    </recommendedName>
</protein>
<dbReference type="EMBL" id="JBHSQK010000043">
    <property type="protein sequence ID" value="MFC5950060.1"/>
    <property type="molecule type" value="Genomic_DNA"/>
</dbReference>
<evidence type="ECO:0000256" key="1">
    <source>
        <dbReference type="SAM" id="SignalP"/>
    </source>
</evidence>
<dbReference type="RefSeq" id="WP_379567199.1">
    <property type="nucleotide sequence ID" value="NZ_JBHSQK010000043.1"/>
</dbReference>
<keyword evidence="3" id="KW-1185">Reference proteome</keyword>
<accession>A0ABW1I9X5</accession>
<organism evidence="2 3">
    <name type="scientific">Pseudonocardia lutea</name>
    <dbReference type="NCBI Taxonomy" id="2172015"/>
    <lineage>
        <taxon>Bacteria</taxon>
        <taxon>Bacillati</taxon>
        <taxon>Actinomycetota</taxon>
        <taxon>Actinomycetes</taxon>
        <taxon>Pseudonocardiales</taxon>
        <taxon>Pseudonocardiaceae</taxon>
        <taxon>Pseudonocardia</taxon>
    </lineage>
</organism>
<dbReference type="Proteomes" id="UP001596119">
    <property type="component" value="Unassembled WGS sequence"/>
</dbReference>
<reference evidence="3" key="1">
    <citation type="journal article" date="2019" name="Int. J. Syst. Evol. Microbiol.">
        <title>The Global Catalogue of Microorganisms (GCM) 10K type strain sequencing project: providing services to taxonomists for standard genome sequencing and annotation.</title>
        <authorList>
            <consortium name="The Broad Institute Genomics Platform"/>
            <consortium name="The Broad Institute Genome Sequencing Center for Infectious Disease"/>
            <person name="Wu L."/>
            <person name="Ma J."/>
        </authorList>
    </citation>
    <scope>NUCLEOTIDE SEQUENCE [LARGE SCALE GENOMIC DNA]</scope>
    <source>
        <strain evidence="3">CGMCC 4.7397</strain>
    </source>
</reference>
<name>A0ABW1I9X5_9PSEU</name>
<keyword evidence="1" id="KW-0732">Signal</keyword>
<feature type="chain" id="PRO_5045928499" description="SH3 domain-containing protein" evidence="1">
    <location>
        <begin position="26"/>
        <end position="106"/>
    </location>
</feature>
<evidence type="ECO:0000313" key="2">
    <source>
        <dbReference type="EMBL" id="MFC5950060.1"/>
    </source>
</evidence>
<comment type="caution">
    <text evidence="2">The sequence shown here is derived from an EMBL/GenBank/DDBJ whole genome shotgun (WGS) entry which is preliminary data.</text>
</comment>
<gene>
    <name evidence="2" type="ORF">ACFQH9_17450</name>
</gene>
<feature type="signal peptide" evidence="1">
    <location>
        <begin position="1"/>
        <end position="25"/>
    </location>
</feature>
<evidence type="ECO:0008006" key="4">
    <source>
        <dbReference type="Google" id="ProtNLM"/>
    </source>
</evidence>